<keyword evidence="8" id="KW-0418">Kinase</keyword>
<evidence type="ECO:0000256" key="16">
    <source>
        <dbReference type="ARBA" id="ARBA00048347"/>
    </source>
</evidence>
<dbReference type="Gene3D" id="2.40.50.930">
    <property type="match status" value="1"/>
</dbReference>
<dbReference type="InterPro" id="IPR000719">
    <property type="entry name" value="Prot_kinase_dom"/>
</dbReference>
<dbReference type="PROSITE" id="PS00109">
    <property type="entry name" value="PROTEIN_KINASE_TYR"/>
    <property type="match status" value="1"/>
</dbReference>
<dbReference type="InterPro" id="IPR046437">
    <property type="entry name" value="Ser_Thr-PK_POLO_box_1_sf"/>
</dbReference>
<dbReference type="PROSITE" id="PS51985">
    <property type="entry name" value="CPB2"/>
    <property type="match status" value="1"/>
</dbReference>
<dbReference type="SUPFAM" id="SSF82615">
    <property type="entry name" value="Polo-box domain"/>
    <property type="match status" value="1"/>
</dbReference>
<evidence type="ECO:0000256" key="10">
    <source>
        <dbReference type="ARBA" id="ARBA00022843"/>
    </source>
</evidence>
<evidence type="ECO:0000313" key="22">
    <source>
        <dbReference type="EMBL" id="SVE93527.1"/>
    </source>
</evidence>
<dbReference type="PANTHER" id="PTHR24345:SF91">
    <property type="entry name" value="SERINE_THREONINE-PROTEIN KINASE PLK4"/>
    <property type="match status" value="1"/>
</dbReference>
<dbReference type="InterPro" id="IPR017441">
    <property type="entry name" value="Protein_kinase_ATP_BS"/>
</dbReference>
<keyword evidence="6" id="KW-0808">Transferase</keyword>
<evidence type="ECO:0000256" key="11">
    <source>
        <dbReference type="ARBA" id="ARBA00023212"/>
    </source>
</evidence>
<name>A0A4Y7NLR0_9CRUS</name>
<feature type="region of interest" description="Disordered" evidence="18">
    <location>
        <begin position="415"/>
        <end position="440"/>
    </location>
</feature>
<dbReference type="AlphaFoldDB" id="A0A4Y7NLR0"/>
<keyword evidence="10" id="KW-0832">Ubl conjugation</keyword>
<feature type="domain" description="Cryptic POLO box 2 (CPB2)" evidence="21">
    <location>
        <begin position="550"/>
        <end position="667"/>
    </location>
</feature>
<keyword evidence="7 17" id="KW-0547">Nucleotide-binding</keyword>
<reference evidence="22" key="1">
    <citation type="submission" date="2018-08" db="EMBL/GenBank/DDBJ databases">
        <authorList>
            <person name="Cornetti L."/>
        </authorList>
    </citation>
    <scope>NUCLEOTIDE SEQUENCE</scope>
    <source>
        <strain evidence="22">BE-ASS</strain>
    </source>
</reference>
<sequence length="808" mass="90040">MKDFGDSIEDYVFYEQVGKGGFASVHRGLCKINGIEVAIKMINKKLMQAAGMVNRVRQEVTIHSRLDHPSILKLHAFFEDDDFVYLVLDLCENGEFQRYLKSLGHPLSEDGAREVMNQLLEGLLYLHSHNILHRDLSLANLLLTKDMKIKIADFGLATQLSRPDEKHMTMCGTPNYISPEVATRSSHGLEADVWGLGCLLYTLLVGRPPFDTDAVRSTLTRVVMADYRLPVTMSSEAKDLIQRLLKKNPKERPTLVEVMDHPFMKKRNRNDVDSGLFTMSTVPSMMAPSIKVQPPVLSSKLRRCNSNREINSGPFPAFHKTPTSNSKHSAHSLPENRSQQESRNRCVQSWGEPYTRVPSPVVMTYDRQSDNHCERHSCHHNPCQHSFTNRSTHCSHHSPCQSICTRMGSCQCNNAKPPPPAQPTQVSTTDKSKRLDTLTPPLSTSRLKATRQRTKNAVCSILEQGEVCLEFIRNRNGSEQIVDVCRISNDGMRIVLYQPNGGKGVPVGDVPAPLPSKGSDSIYCFENLPSEHWKKYLYAARFVSLVKAKTPKVILYSTRAKCLLMENGPNADFEALFYCGWKMARTANGLHITEPGGKLSIVPLNNGEPHLDRESMRDMWSHAKECSAHCERIEEAVNQISALPGGGTLLPFFPLTIGRKPTSVAHNKLSSSNKENQLVEPVLSGLKSFDGSVRSTANSSCKTSSVRRFDQQKPGTLRTVEVIGIGRAIQKSTGEVEVHFEDGSRIGIAPNSSTIVYSQSEHSSGEVFNTKEALPDEVRDKLSLVPKAVEQLVMCNRDAPPSKYAILR</sequence>
<feature type="region of interest" description="Disordered" evidence="18">
    <location>
        <begin position="308"/>
        <end position="347"/>
    </location>
</feature>
<dbReference type="FunFam" id="1.10.510.10:FF:000576">
    <property type="entry name" value="Serine/threonine-protein kinase PLK4"/>
    <property type="match status" value="1"/>
</dbReference>
<keyword evidence="11" id="KW-0206">Cytoskeleton</keyword>
<dbReference type="PROSITE" id="PS00107">
    <property type="entry name" value="PROTEIN_KINASE_ATP"/>
    <property type="match status" value="1"/>
</dbReference>
<dbReference type="GO" id="GO:0005524">
    <property type="term" value="F:ATP binding"/>
    <property type="evidence" value="ECO:0007669"/>
    <property type="project" value="UniProtKB-UniRule"/>
</dbReference>
<dbReference type="FunFam" id="3.30.200.20:FF:000042">
    <property type="entry name" value="Aurora kinase A"/>
    <property type="match status" value="1"/>
</dbReference>
<accession>A0A4Y7NLR0</accession>
<dbReference type="Gene3D" id="3.30.1120.120">
    <property type="match status" value="1"/>
</dbReference>
<dbReference type="GO" id="GO:0004674">
    <property type="term" value="F:protein serine/threonine kinase activity"/>
    <property type="evidence" value="ECO:0007669"/>
    <property type="project" value="UniProtKB-KW"/>
</dbReference>
<evidence type="ECO:0000256" key="7">
    <source>
        <dbReference type="ARBA" id="ARBA00022741"/>
    </source>
</evidence>
<comment type="catalytic activity">
    <reaction evidence="16">
        <text>L-seryl-[protein] + ATP = O-phospho-L-seryl-[protein] + ADP + H(+)</text>
        <dbReference type="Rhea" id="RHEA:17989"/>
        <dbReference type="Rhea" id="RHEA-COMP:9863"/>
        <dbReference type="Rhea" id="RHEA-COMP:11604"/>
        <dbReference type="ChEBI" id="CHEBI:15378"/>
        <dbReference type="ChEBI" id="CHEBI:29999"/>
        <dbReference type="ChEBI" id="CHEBI:30616"/>
        <dbReference type="ChEBI" id="CHEBI:83421"/>
        <dbReference type="ChEBI" id="CHEBI:456216"/>
        <dbReference type="EC" id="2.7.11.21"/>
    </reaction>
</comment>
<feature type="domain" description="Cryptic POLO box 1 (CPB1)" evidence="20">
    <location>
        <begin position="434"/>
        <end position="549"/>
    </location>
</feature>
<proteinExistence type="evidence at transcript level"/>
<evidence type="ECO:0000259" key="20">
    <source>
        <dbReference type="PROSITE" id="PS51984"/>
    </source>
</evidence>
<evidence type="ECO:0000256" key="13">
    <source>
        <dbReference type="ARBA" id="ARBA00030429"/>
    </source>
</evidence>
<evidence type="ECO:0000256" key="15">
    <source>
        <dbReference type="ARBA" id="ARBA00047802"/>
    </source>
</evidence>
<gene>
    <name evidence="22" type="primary">EOG090X03P9</name>
</gene>
<dbReference type="EC" id="2.7.11.21" evidence="2"/>
<protein>
    <recommendedName>
        <fullName evidence="3">Serine/threonine-protein kinase PLK4</fullName>
        <ecNumber evidence="2">2.7.11.21</ecNumber>
    </recommendedName>
    <alternativeName>
        <fullName evidence="12">Polo-like kinase 4</fullName>
    </alternativeName>
    <alternativeName>
        <fullName evidence="13 14">Serine/threonine-protein kinase SAK</fullName>
    </alternativeName>
</protein>
<dbReference type="Pfam" id="PF18190">
    <property type="entry name" value="Plk4_PB1"/>
    <property type="match status" value="1"/>
</dbReference>
<evidence type="ECO:0000259" key="21">
    <source>
        <dbReference type="PROSITE" id="PS51985"/>
    </source>
</evidence>
<feature type="binding site" evidence="17">
    <location>
        <position position="40"/>
    </location>
    <ligand>
        <name>ATP</name>
        <dbReference type="ChEBI" id="CHEBI:30616"/>
    </ligand>
</feature>
<dbReference type="PANTHER" id="PTHR24345">
    <property type="entry name" value="SERINE/THREONINE-PROTEIN KINASE PLK"/>
    <property type="match status" value="1"/>
</dbReference>
<keyword evidence="4" id="KW-0963">Cytoplasm</keyword>
<dbReference type="InterPro" id="IPR011009">
    <property type="entry name" value="Kinase-like_dom_sf"/>
</dbReference>
<dbReference type="GO" id="GO:0005814">
    <property type="term" value="C:centriole"/>
    <property type="evidence" value="ECO:0007669"/>
    <property type="project" value="UniProtKB-SubCell"/>
</dbReference>
<dbReference type="Gene3D" id="1.10.510.10">
    <property type="entry name" value="Transferase(Phosphotransferase) domain 1"/>
    <property type="match status" value="1"/>
</dbReference>
<dbReference type="Gene3D" id="3.30.1120.130">
    <property type="match status" value="1"/>
</dbReference>
<keyword evidence="5" id="KW-0723">Serine/threonine-protein kinase</keyword>
<dbReference type="EMBL" id="LR023908">
    <property type="protein sequence ID" value="SVE93527.1"/>
    <property type="molecule type" value="mRNA"/>
</dbReference>
<dbReference type="FunFam" id="3.30.1120.120:FF:000001">
    <property type="entry name" value="serine/threonine-protein kinase PLK4 isoform X2"/>
    <property type="match status" value="1"/>
</dbReference>
<evidence type="ECO:0000256" key="3">
    <source>
        <dbReference type="ARBA" id="ARBA00020245"/>
    </source>
</evidence>
<organism evidence="22">
    <name type="scientific">Scapholeberis mucronata</name>
    <dbReference type="NCBI Taxonomy" id="202097"/>
    <lineage>
        <taxon>Eukaryota</taxon>
        <taxon>Metazoa</taxon>
        <taxon>Ecdysozoa</taxon>
        <taxon>Arthropoda</taxon>
        <taxon>Crustacea</taxon>
        <taxon>Branchiopoda</taxon>
        <taxon>Diplostraca</taxon>
        <taxon>Cladocera</taxon>
        <taxon>Anomopoda</taxon>
        <taxon>Daphniidae</taxon>
        <taxon>Scapholeberis</taxon>
    </lineage>
</organism>
<dbReference type="InterPro" id="IPR047108">
    <property type="entry name" value="Plk4-like_POLO_box_2_sf"/>
</dbReference>
<evidence type="ECO:0000256" key="9">
    <source>
        <dbReference type="ARBA" id="ARBA00022840"/>
    </source>
</evidence>
<dbReference type="PROSITE" id="PS50011">
    <property type="entry name" value="PROTEIN_KINASE_DOM"/>
    <property type="match status" value="1"/>
</dbReference>
<keyword evidence="9 17" id="KW-0067">ATP-binding</keyword>
<dbReference type="SUPFAM" id="SSF56112">
    <property type="entry name" value="Protein kinase-like (PK-like)"/>
    <property type="match status" value="1"/>
</dbReference>
<dbReference type="InterPro" id="IPR033698">
    <property type="entry name" value="POLO_box_Plk4_2"/>
</dbReference>
<dbReference type="Pfam" id="PF00069">
    <property type="entry name" value="Pkinase"/>
    <property type="match status" value="1"/>
</dbReference>
<comment type="catalytic activity">
    <reaction evidence="15">
        <text>L-threonyl-[protein] + ATP = O-phospho-L-threonyl-[protein] + ADP + H(+)</text>
        <dbReference type="Rhea" id="RHEA:46608"/>
        <dbReference type="Rhea" id="RHEA-COMP:11060"/>
        <dbReference type="Rhea" id="RHEA-COMP:11605"/>
        <dbReference type="ChEBI" id="CHEBI:15378"/>
        <dbReference type="ChEBI" id="CHEBI:30013"/>
        <dbReference type="ChEBI" id="CHEBI:30616"/>
        <dbReference type="ChEBI" id="CHEBI:61977"/>
        <dbReference type="ChEBI" id="CHEBI:456216"/>
        <dbReference type="EC" id="2.7.11.21"/>
    </reaction>
</comment>
<evidence type="ECO:0000256" key="5">
    <source>
        <dbReference type="ARBA" id="ARBA00022527"/>
    </source>
</evidence>
<dbReference type="Pfam" id="PF18409">
    <property type="entry name" value="Plk4_PB2"/>
    <property type="match status" value="1"/>
</dbReference>
<evidence type="ECO:0000256" key="1">
    <source>
        <dbReference type="ARBA" id="ARBA00004114"/>
    </source>
</evidence>
<dbReference type="CDD" id="cd13115">
    <property type="entry name" value="POLO_box_Plk4_2"/>
    <property type="match status" value="1"/>
</dbReference>
<feature type="domain" description="Protein kinase" evidence="19">
    <location>
        <begin position="11"/>
        <end position="264"/>
    </location>
</feature>
<dbReference type="InterPro" id="IPR033699">
    <property type="entry name" value="POLO_box_Plk4_1"/>
</dbReference>
<evidence type="ECO:0000256" key="2">
    <source>
        <dbReference type="ARBA" id="ARBA00012424"/>
    </source>
</evidence>
<evidence type="ECO:0000256" key="17">
    <source>
        <dbReference type="PROSITE-ProRule" id="PRU10141"/>
    </source>
</evidence>
<evidence type="ECO:0000259" key="19">
    <source>
        <dbReference type="PROSITE" id="PS50011"/>
    </source>
</evidence>
<comment type="subcellular location">
    <subcellularLocation>
        <location evidence="1">Cytoplasm</location>
        <location evidence="1">Cytoskeleton</location>
        <location evidence="1">Microtubule organizing center</location>
        <location evidence="1">Centrosome</location>
        <location evidence="1">Centriole</location>
    </subcellularLocation>
</comment>
<dbReference type="PROSITE" id="PS51984">
    <property type="entry name" value="CPB1"/>
    <property type="match status" value="1"/>
</dbReference>
<evidence type="ECO:0000256" key="14">
    <source>
        <dbReference type="ARBA" id="ARBA00030924"/>
    </source>
</evidence>
<evidence type="ECO:0000256" key="8">
    <source>
        <dbReference type="ARBA" id="ARBA00022777"/>
    </source>
</evidence>
<dbReference type="GO" id="GO:0005634">
    <property type="term" value="C:nucleus"/>
    <property type="evidence" value="ECO:0007669"/>
    <property type="project" value="TreeGrafter"/>
</dbReference>
<dbReference type="InterPro" id="IPR008266">
    <property type="entry name" value="Tyr_kinase_AS"/>
</dbReference>
<evidence type="ECO:0000256" key="6">
    <source>
        <dbReference type="ARBA" id="ARBA00022679"/>
    </source>
</evidence>
<evidence type="ECO:0000256" key="4">
    <source>
        <dbReference type="ARBA" id="ARBA00022490"/>
    </source>
</evidence>
<evidence type="ECO:0000256" key="12">
    <source>
        <dbReference type="ARBA" id="ARBA00030332"/>
    </source>
</evidence>
<dbReference type="CDD" id="cd13114">
    <property type="entry name" value="POLO_box_Plk4_1"/>
    <property type="match status" value="1"/>
</dbReference>
<evidence type="ECO:0000256" key="18">
    <source>
        <dbReference type="SAM" id="MobiDB-lite"/>
    </source>
</evidence>